<gene>
    <name evidence="2" type="ORF">RM704_18525</name>
</gene>
<evidence type="ECO:0000313" key="2">
    <source>
        <dbReference type="EMBL" id="MDT0569444.1"/>
    </source>
</evidence>
<dbReference type="SUPFAM" id="SSF48295">
    <property type="entry name" value="TrpR-like"/>
    <property type="match status" value="1"/>
</dbReference>
<dbReference type="Proteomes" id="UP001180737">
    <property type="component" value="Unassembled WGS sequence"/>
</dbReference>
<dbReference type="EMBL" id="JAVRFJ010000015">
    <property type="protein sequence ID" value="MDT0569444.1"/>
    <property type="molecule type" value="Genomic_DNA"/>
</dbReference>
<organism evidence="2 3">
    <name type="scientific">Streptomyces gottesmaniae</name>
    <dbReference type="NCBI Taxonomy" id="3075518"/>
    <lineage>
        <taxon>Bacteria</taxon>
        <taxon>Bacillati</taxon>
        <taxon>Actinomycetota</taxon>
        <taxon>Actinomycetes</taxon>
        <taxon>Kitasatosporales</taxon>
        <taxon>Streptomycetaceae</taxon>
        <taxon>Streptomyces</taxon>
    </lineage>
</organism>
<evidence type="ECO:0000256" key="1">
    <source>
        <dbReference type="SAM" id="MobiDB-lite"/>
    </source>
</evidence>
<accession>A0ABU2Z1A9</accession>
<sequence>MTASTKTPEISPTERIRTLAHILSGRITPREAARRHDLPVRVVRQWLREIPVAAPTDAADRSDRPARAHPTGPAGRTDLPDPADRPDLPAPANRADRGSVEDTAPARTDRRPLPRCRVVVDQMVQGLGL</sequence>
<evidence type="ECO:0008006" key="4">
    <source>
        <dbReference type="Google" id="ProtNLM"/>
    </source>
</evidence>
<name>A0ABU2Z1A9_9ACTN</name>
<dbReference type="RefSeq" id="WP_033529971.1">
    <property type="nucleotide sequence ID" value="NZ_JAVRFJ010000015.1"/>
</dbReference>
<feature type="region of interest" description="Disordered" evidence="1">
    <location>
        <begin position="49"/>
        <end position="114"/>
    </location>
</feature>
<proteinExistence type="predicted"/>
<feature type="compositionally biased region" description="Basic and acidic residues" evidence="1">
    <location>
        <begin position="78"/>
        <end position="87"/>
    </location>
</feature>
<reference evidence="2" key="1">
    <citation type="submission" date="2024-05" db="EMBL/GenBank/DDBJ databases">
        <title>30 novel species of actinomycetes from the DSMZ collection.</title>
        <authorList>
            <person name="Nouioui I."/>
        </authorList>
    </citation>
    <scope>NUCLEOTIDE SEQUENCE</scope>
    <source>
        <strain evidence="2">DSM 3412</strain>
    </source>
</reference>
<evidence type="ECO:0000313" key="3">
    <source>
        <dbReference type="Proteomes" id="UP001180737"/>
    </source>
</evidence>
<keyword evidence="3" id="KW-1185">Reference proteome</keyword>
<protein>
    <recommendedName>
        <fullName evidence="4">Helix-turn-helix domain-containing protein</fullName>
    </recommendedName>
</protein>
<comment type="caution">
    <text evidence="2">The sequence shown here is derived from an EMBL/GenBank/DDBJ whole genome shotgun (WGS) entry which is preliminary data.</text>
</comment>
<dbReference type="InterPro" id="IPR010921">
    <property type="entry name" value="Trp_repressor/repl_initiator"/>
</dbReference>